<protein>
    <recommendedName>
        <fullName evidence="4">Arsenate reductase</fullName>
    </recommendedName>
</protein>
<comment type="caution">
    <text evidence="2">The sequence shown here is derived from an EMBL/GenBank/DDBJ whole genome shotgun (WGS) entry which is preliminary data.</text>
</comment>
<dbReference type="PATRIC" id="fig|1410657.5.peg.49"/>
<dbReference type="PANTHER" id="PTHR30041:SF8">
    <property type="entry name" value="PROTEIN YFFB"/>
    <property type="match status" value="1"/>
</dbReference>
<comment type="similarity">
    <text evidence="1">Belongs to the ArsC family.</text>
</comment>
<dbReference type="Proteomes" id="UP000051841">
    <property type="component" value="Unassembled WGS sequence"/>
</dbReference>
<dbReference type="AlphaFoldDB" id="A0A0R2HI78"/>
<dbReference type="SUPFAM" id="SSF52833">
    <property type="entry name" value="Thioredoxin-like"/>
    <property type="match status" value="1"/>
</dbReference>
<dbReference type="InterPro" id="IPR006504">
    <property type="entry name" value="Tscrpt_reg_Spx/MgsR"/>
</dbReference>
<organism evidence="2 3">
    <name type="scientific">Kandleria vitulina DSM 20405</name>
    <dbReference type="NCBI Taxonomy" id="1410657"/>
    <lineage>
        <taxon>Bacteria</taxon>
        <taxon>Bacillati</taxon>
        <taxon>Bacillota</taxon>
        <taxon>Erysipelotrichia</taxon>
        <taxon>Erysipelotrichales</taxon>
        <taxon>Coprobacillaceae</taxon>
        <taxon>Kandleria</taxon>
    </lineage>
</organism>
<dbReference type="PROSITE" id="PS51353">
    <property type="entry name" value="ARSC"/>
    <property type="match status" value="1"/>
</dbReference>
<dbReference type="InterPro" id="IPR006660">
    <property type="entry name" value="Arsenate_reductase-like"/>
</dbReference>
<evidence type="ECO:0000313" key="3">
    <source>
        <dbReference type="Proteomes" id="UP000051841"/>
    </source>
</evidence>
<name>A0A0R2HI78_9FIRM</name>
<dbReference type="InterPro" id="IPR036249">
    <property type="entry name" value="Thioredoxin-like_sf"/>
</dbReference>
<accession>A0A0R2HI78</accession>
<proteinExistence type="inferred from homology"/>
<evidence type="ECO:0000256" key="1">
    <source>
        <dbReference type="PROSITE-ProRule" id="PRU01282"/>
    </source>
</evidence>
<dbReference type="EMBL" id="JQBL01000001">
    <property type="protein sequence ID" value="KRN51430.1"/>
    <property type="molecule type" value="Genomic_DNA"/>
</dbReference>
<sequence>MVILYYPKCSTCKKALKYLDDLHLEYEKRDIIIDHPTKEELIKWQSLNDKPLKSFFNVNGKKYRELMLKTKLPFMEDDEIYNLLASDGMLVKRPLLILDDKLLIGFKVKEWDQVFKNED</sequence>
<dbReference type="RefSeq" id="WP_031590044.1">
    <property type="nucleotide sequence ID" value="NZ_JQBL01000001.1"/>
</dbReference>
<dbReference type="NCBIfam" id="TIGR01617">
    <property type="entry name" value="arsC_related"/>
    <property type="match status" value="1"/>
</dbReference>
<keyword evidence="3" id="KW-1185">Reference proteome</keyword>
<dbReference type="Pfam" id="PF03960">
    <property type="entry name" value="ArsC"/>
    <property type="match status" value="1"/>
</dbReference>
<gene>
    <name evidence="2" type="ORF">IV49_GL000047</name>
</gene>
<reference evidence="2 3" key="1">
    <citation type="journal article" date="2015" name="Genome Announc.">
        <title>Expanding the biotechnology potential of lactobacilli through comparative genomics of 213 strains and associated genera.</title>
        <authorList>
            <person name="Sun Z."/>
            <person name="Harris H.M."/>
            <person name="McCann A."/>
            <person name="Guo C."/>
            <person name="Argimon S."/>
            <person name="Zhang W."/>
            <person name="Yang X."/>
            <person name="Jeffery I.B."/>
            <person name="Cooney J.C."/>
            <person name="Kagawa T.F."/>
            <person name="Liu W."/>
            <person name="Song Y."/>
            <person name="Salvetti E."/>
            <person name="Wrobel A."/>
            <person name="Rasinkangas P."/>
            <person name="Parkhill J."/>
            <person name="Rea M.C."/>
            <person name="O'Sullivan O."/>
            <person name="Ritari J."/>
            <person name="Douillard F.P."/>
            <person name="Paul Ross R."/>
            <person name="Yang R."/>
            <person name="Briner A.E."/>
            <person name="Felis G.E."/>
            <person name="de Vos W.M."/>
            <person name="Barrangou R."/>
            <person name="Klaenhammer T.R."/>
            <person name="Caufield P.W."/>
            <person name="Cui Y."/>
            <person name="Zhang H."/>
            <person name="O'Toole P.W."/>
        </authorList>
    </citation>
    <scope>NUCLEOTIDE SEQUENCE [LARGE SCALE GENOMIC DNA]</scope>
    <source>
        <strain evidence="2 3">DSM 20405</strain>
    </source>
</reference>
<evidence type="ECO:0000313" key="2">
    <source>
        <dbReference type="EMBL" id="KRN51430.1"/>
    </source>
</evidence>
<dbReference type="Gene3D" id="3.40.30.10">
    <property type="entry name" value="Glutaredoxin"/>
    <property type="match status" value="1"/>
</dbReference>
<evidence type="ECO:0008006" key="4">
    <source>
        <dbReference type="Google" id="ProtNLM"/>
    </source>
</evidence>
<dbReference type="PANTHER" id="PTHR30041">
    <property type="entry name" value="ARSENATE REDUCTASE"/>
    <property type="match status" value="1"/>
</dbReference>